<comment type="caution">
    <text evidence="1">The sequence shown here is derived from an EMBL/GenBank/DDBJ whole genome shotgun (WGS) entry which is preliminary data.</text>
</comment>
<dbReference type="EMBL" id="CAJVCH010278576">
    <property type="protein sequence ID" value="CAG7734918.1"/>
    <property type="molecule type" value="Genomic_DNA"/>
</dbReference>
<dbReference type="PROSITE" id="PS51257">
    <property type="entry name" value="PROKAR_LIPOPROTEIN"/>
    <property type="match status" value="1"/>
</dbReference>
<reference evidence="1" key="1">
    <citation type="submission" date="2021-06" db="EMBL/GenBank/DDBJ databases">
        <authorList>
            <person name="Hodson N. C."/>
            <person name="Mongue J. A."/>
            <person name="Jaron S. K."/>
        </authorList>
    </citation>
    <scope>NUCLEOTIDE SEQUENCE</scope>
</reference>
<evidence type="ECO:0000313" key="2">
    <source>
        <dbReference type="Proteomes" id="UP000708208"/>
    </source>
</evidence>
<protein>
    <submittedName>
        <fullName evidence="1">Uncharacterized protein</fullName>
    </submittedName>
</protein>
<proteinExistence type="predicted"/>
<accession>A0A8J2K803</accession>
<organism evidence="1 2">
    <name type="scientific">Allacma fusca</name>
    <dbReference type="NCBI Taxonomy" id="39272"/>
    <lineage>
        <taxon>Eukaryota</taxon>
        <taxon>Metazoa</taxon>
        <taxon>Ecdysozoa</taxon>
        <taxon>Arthropoda</taxon>
        <taxon>Hexapoda</taxon>
        <taxon>Collembola</taxon>
        <taxon>Symphypleona</taxon>
        <taxon>Sminthuridae</taxon>
        <taxon>Allacma</taxon>
    </lineage>
</organism>
<sequence length="165" mass="18903">MFKGCDYISELLTTAVTLVVTAVVLQSCSSLPRHYKRSTLQTQGYQHERRQADLSAELSPEEVMEDVDKIMTAVKSEEARVGHALQENELQNLEKKMERLPCPRSSSYGYSYCNCCGWWLKVMISKKDMQGWSARLPMSSIYNHNNNYSSALFRITECLVNCFKP</sequence>
<dbReference type="Proteomes" id="UP000708208">
    <property type="component" value="Unassembled WGS sequence"/>
</dbReference>
<keyword evidence="2" id="KW-1185">Reference proteome</keyword>
<name>A0A8J2K803_9HEXA</name>
<gene>
    <name evidence="1" type="ORF">AFUS01_LOCUS23279</name>
</gene>
<evidence type="ECO:0000313" key="1">
    <source>
        <dbReference type="EMBL" id="CAG7734918.1"/>
    </source>
</evidence>
<dbReference type="AlphaFoldDB" id="A0A8J2K803"/>